<dbReference type="Proteomes" id="UP001285521">
    <property type="component" value="Unassembled WGS sequence"/>
</dbReference>
<comment type="caution">
    <text evidence="2">The sequence shown here is derived from an EMBL/GenBank/DDBJ whole genome shotgun (WGS) entry which is preliminary data.</text>
</comment>
<proteinExistence type="predicted"/>
<dbReference type="EMBL" id="JAXAVW010000046">
    <property type="protein sequence ID" value="MDX8036568.1"/>
    <property type="molecule type" value="Genomic_DNA"/>
</dbReference>
<dbReference type="InterPro" id="IPR001387">
    <property type="entry name" value="Cro/C1-type_HTH"/>
</dbReference>
<reference evidence="2 3" key="2">
    <citation type="submission" date="2023-11" db="EMBL/GenBank/DDBJ databases">
        <authorList>
            <person name="Lara A.C."/>
            <person name="Chronakova A."/>
        </authorList>
    </citation>
    <scope>NUCLEOTIDE SEQUENCE [LARGE SCALE GENOMIC DNA]</scope>
    <source>
        <strain evidence="2 3">BCCO 10_0856</strain>
    </source>
</reference>
<feature type="domain" description="DUF5753" evidence="1">
    <location>
        <begin position="100"/>
        <end position="271"/>
    </location>
</feature>
<evidence type="ECO:0000313" key="3">
    <source>
        <dbReference type="Proteomes" id="UP001285521"/>
    </source>
</evidence>
<dbReference type="Pfam" id="PF19054">
    <property type="entry name" value="DUF5753"/>
    <property type="match status" value="1"/>
</dbReference>
<dbReference type="RefSeq" id="WP_319971562.1">
    <property type="nucleotide sequence ID" value="NZ_JAXAVW010000046.1"/>
</dbReference>
<protein>
    <submittedName>
        <fullName evidence="2">Helix-turn-helix transcriptional regulator</fullName>
    </submittedName>
</protein>
<reference evidence="2 3" key="1">
    <citation type="submission" date="2023-11" db="EMBL/GenBank/DDBJ databases">
        <title>Lentzea sokolovensis, sp. nov., Lentzea kristufkii, sp. nov., and Lentzea miocenensis, sp. nov., rare actinobacteria from Sokolov Coal Basin, Miocene lacustrine sediment, Czech Republic.</title>
        <authorList>
            <person name="Lara A."/>
            <person name="Kotroba L."/>
            <person name="Nouioui I."/>
            <person name="Neumann-Schaal M."/>
            <person name="Mast Y."/>
            <person name="Chronakova A."/>
        </authorList>
    </citation>
    <scope>NUCLEOTIDE SEQUENCE [LARGE SCALE GENOMIC DNA]</scope>
    <source>
        <strain evidence="2 3">BCCO 10_0856</strain>
    </source>
</reference>
<accession>A0ABU4TEG1</accession>
<organism evidence="2 3">
    <name type="scientific">Lentzea miocenica</name>
    <dbReference type="NCBI Taxonomy" id="3095431"/>
    <lineage>
        <taxon>Bacteria</taxon>
        <taxon>Bacillati</taxon>
        <taxon>Actinomycetota</taxon>
        <taxon>Actinomycetes</taxon>
        <taxon>Pseudonocardiales</taxon>
        <taxon>Pseudonocardiaceae</taxon>
        <taxon>Lentzea</taxon>
    </lineage>
</organism>
<dbReference type="SUPFAM" id="SSF47413">
    <property type="entry name" value="lambda repressor-like DNA-binding domains"/>
    <property type="match status" value="1"/>
</dbReference>
<dbReference type="InterPro" id="IPR010982">
    <property type="entry name" value="Lambda_DNA-bd_dom_sf"/>
</dbReference>
<dbReference type="Pfam" id="PF13560">
    <property type="entry name" value="HTH_31"/>
    <property type="match status" value="1"/>
</dbReference>
<evidence type="ECO:0000259" key="1">
    <source>
        <dbReference type="Pfam" id="PF19054"/>
    </source>
</evidence>
<evidence type="ECO:0000313" key="2">
    <source>
        <dbReference type="EMBL" id="MDX8036568.1"/>
    </source>
</evidence>
<dbReference type="InterPro" id="IPR043917">
    <property type="entry name" value="DUF5753"/>
</dbReference>
<dbReference type="CDD" id="cd00093">
    <property type="entry name" value="HTH_XRE"/>
    <property type="match status" value="1"/>
</dbReference>
<name>A0ABU4TEG1_9PSEU</name>
<keyword evidence="3" id="KW-1185">Reference proteome</keyword>
<sequence length="282" mass="30874">MPKRFSTARGREFGAGVRAAIAGAGLTSRAAAEIVDWDEAKVSDVVNGKGGATLVEIAALLGACRVNADELAHLLALYPKTGVLGWWQQHGVCSPIRLRTAVEHLKVAKSLTCWHTHMVPLFLQTTDYMREALLASATSPADELEDRMQARLAMQKLIRNGTKCTFFIHELALQLRIGGVEVQLGQLLHLMFMANHPNIRIRIVPVARGAHAGLAGPFTLLTFAKYESLVWVETENSSLFAEAKDSVEGYETVVRALEQESLDEAGSKDLLVRLCDDLRTTD</sequence>
<gene>
    <name evidence="2" type="ORF">SK803_40785</name>
</gene>